<organism evidence="2 3">
    <name type="scientific">Caulobacter segnis</name>
    <dbReference type="NCBI Taxonomy" id="88688"/>
    <lineage>
        <taxon>Bacteria</taxon>
        <taxon>Pseudomonadati</taxon>
        <taxon>Pseudomonadota</taxon>
        <taxon>Alphaproteobacteria</taxon>
        <taxon>Caulobacterales</taxon>
        <taxon>Caulobacteraceae</taxon>
        <taxon>Caulobacter</taxon>
    </lineage>
</organism>
<dbReference type="Proteomes" id="UP001057520">
    <property type="component" value="Chromosome"/>
</dbReference>
<dbReference type="InterPro" id="IPR039513">
    <property type="entry name" value="PL-6"/>
</dbReference>
<reference evidence="2 3" key="1">
    <citation type="submission" date="2022-04" db="EMBL/GenBank/DDBJ databases">
        <title>Genome sequence of soybean root-associated Caulobacter segnis RL271.</title>
        <authorList>
            <person name="Longley R."/>
            <person name="Bonito G."/>
            <person name="Trigodet F."/>
            <person name="Crosson S."/>
            <person name="Fiebig A."/>
        </authorList>
    </citation>
    <scope>NUCLEOTIDE SEQUENCE [LARGE SCALE GENOMIC DNA]</scope>
    <source>
        <strain evidence="2 3">RL271</strain>
    </source>
</reference>
<dbReference type="CDD" id="cd14251">
    <property type="entry name" value="PL-6"/>
    <property type="match status" value="1"/>
</dbReference>
<proteinExistence type="predicted"/>
<dbReference type="InterPro" id="IPR006626">
    <property type="entry name" value="PbH1"/>
</dbReference>
<feature type="signal peptide" evidence="1">
    <location>
        <begin position="1"/>
        <end position="25"/>
    </location>
</feature>
<dbReference type="Pfam" id="PF14592">
    <property type="entry name" value="Chondroitinas_B"/>
    <property type="match status" value="1"/>
</dbReference>
<dbReference type="Gene3D" id="2.160.20.10">
    <property type="entry name" value="Single-stranded right-handed beta-helix, Pectin lyase-like"/>
    <property type="match status" value="2"/>
</dbReference>
<protein>
    <submittedName>
        <fullName evidence="2">Polysaccharide lyase 6 family protein</fullName>
    </submittedName>
</protein>
<evidence type="ECO:0000313" key="3">
    <source>
        <dbReference type="Proteomes" id="UP001057520"/>
    </source>
</evidence>
<accession>A0ABY4ZSU0</accession>
<dbReference type="GO" id="GO:0016829">
    <property type="term" value="F:lyase activity"/>
    <property type="evidence" value="ECO:0007669"/>
    <property type="project" value="UniProtKB-KW"/>
</dbReference>
<evidence type="ECO:0000256" key="1">
    <source>
        <dbReference type="SAM" id="SignalP"/>
    </source>
</evidence>
<dbReference type="InterPro" id="IPR012334">
    <property type="entry name" value="Pectin_lyas_fold"/>
</dbReference>
<dbReference type="EMBL" id="CP096040">
    <property type="protein sequence ID" value="USQ95872.1"/>
    <property type="molecule type" value="Genomic_DNA"/>
</dbReference>
<dbReference type="SMART" id="SM00710">
    <property type="entry name" value="PbH1"/>
    <property type="match status" value="5"/>
</dbReference>
<name>A0ABY4ZSU0_9CAUL</name>
<keyword evidence="1" id="KW-0732">Signal</keyword>
<sequence>MRNLRSSLAAVMGLGTLAGSVHAYAAERLVRTPEAFEAAVRASIPGDSVVLANGVWRNFEIMFTGEGTAAEPITLRAQTPGKVVISGKSNLRIAGRHLVVSGLTFKDGFSPSSEVIAFRKDNQALAFDSRVTETVIDGFNKPDRAAEDYWVGLYGQNNRFDHNHLQGKLNNGVTLAVVLSSVESQQNHHHIDHNYFGPRPPLGSNGGETIRVGTSQFSRTRSLTVVEDNYFEGCSGEVEIVSNKSGGNIYRRNVFVRSQGSLVLRHGDGNLVEDNVFLGGGLAHTGGVRVINAGQTVRNNYFHGLRGDGFTAALVMMNGVPNSPLNRYNQVLDARIEKNVFVDVKQVLFGAGADQERTLPPARSTLSGNVFLGAGDEAIFKAEAPIDGLAFVGNTVDGVAPPTDASGFEAKAIGRQTLPDGRVYPDAAARQALGLQAPVKLLAREETGVAWYPKGDQAVAFDSGRVLKIKPGQDQLSAAAVRAKAGDIIELAAGDYAEGRVVEVRQPLTFRAATGTQPVVAFDHATLFSLAGEGALKLQGLRLSGARAPDAVGNAVVRVSSSAPLSNYAVELLDTEVSHLGRGAFAVLRGEKGTFADHVTIRGSRFTDIGGVVLDLAGEAGGLGLYGAERVDITGSQFTRLGGPVLDLLRGGTDESTFGPRVWVKGSTFRDVAPGHPSMRLDGVQVVKLDGNLFERAAPARVTVHVGKPDLSEAGNTGAALEIVDQRK</sequence>
<feature type="chain" id="PRO_5047233447" evidence="1">
    <location>
        <begin position="26"/>
        <end position="728"/>
    </location>
</feature>
<dbReference type="SUPFAM" id="SSF51126">
    <property type="entry name" value="Pectin lyase-like"/>
    <property type="match status" value="2"/>
</dbReference>
<evidence type="ECO:0000313" key="2">
    <source>
        <dbReference type="EMBL" id="USQ95872.1"/>
    </source>
</evidence>
<keyword evidence="2" id="KW-0456">Lyase</keyword>
<keyword evidence="3" id="KW-1185">Reference proteome</keyword>
<gene>
    <name evidence="2" type="ORF">MZV50_25600</name>
</gene>
<dbReference type="InterPro" id="IPR011050">
    <property type="entry name" value="Pectin_lyase_fold/virulence"/>
</dbReference>